<organism evidence="2 3">
    <name type="scientific">Phanerochaete sordida</name>
    <dbReference type="NCBI Taxonomy" id="48140"/>
    <lineage>
        <taxon>Eukaryota</taxon>
        <taxon>Fungi</taxon>
        <taxon>Dikarya</taxon>
        <taxon>Basidiomycota</taxon>
        <taxon>Agaricomycotina</taxon>
        <taxon>Agaricomycetes</taxon>
        <taxon>Polyporales</taxon>
        <taxon>Phanerochaetaceae</taxon>
        <taxon>Phanerochaete</taxon>
    </lineage>
</organism>
<feature type="region of interest" description="Disordered" evidence="1">
    <location>
        <begin position="179"/>
        <end position="205"/>
    </location>
</feature>
<proteinExistence type="predicted"/>
<dbReference type="OrthoDB" id="3363286at2759"/>
<evidence type="ECO:0000313" key="3">
    <source>
        <dbReference type="Proteomes" id="UP000703269"/>
    </source>
</evidence>
<protein>
    <submittedName>
        <fullName evidence="2">Uncharacterized protein</fullName>
    </submittedName>
</protein>
<name>A0A9P3L8A7_9APHY</name>
<feature type="region of interest" description="Disordered" evidence="1">
    <location>
        <begin position="274"/>
        <end position="297"/>
    </location>
</feature>
<dbReference type="Proteomes" id="UP000703269">
    <property type="component" value="Unassembled WGS sequence"/>
</dbReference>
<dbReference type="AlphaFoldDB" id="A0A9P3L8A7"/>
<evidence type="ECO:0000256" key="1">
    <source>
        <dbReference type="SAM" id="MobiDB-lite"/>
    </source>
</evidence>
<comment type="caution">
    <text evidence="2">The sequence shown here is derived from an EMBL/GenBank/DDBJ whole genome shotgun (WGS) entry which is preliminary data.</text>
</comment>
<keyword evidence="3" id="KW-1185">Reference proteome</keyword>
<reference evidence="2 3" key="1">
    <citation type="submission" date="2021-08" db="EMBL/GenBank/DDBJ databases">
        <title>Draft Genome Sequence of Phanerochaete sordida strain YK-624.</title>
        <authorList>
            <person name="Mori T."/>
            <person name="Dohra H."/>
            <person name="Suzuki T."/>
            <person name="Kawagishi H."/>
            <person name="Hirai H."/>
        </authorList>
    </citation>
    <scope>NUCLEOTIDE SEQUENCE [LARGE SCALE GENOMIC DNA]</scope>
    <source>
        <strain evidence="2 3">YK-624</strain>
    </source>
</reference>
<gene>
    <name evidence="2" type="ORF">PsYK624_005680</name>
</gene>
<accession>A0A9P3L8A7</accession>
<sequence length="358" mass="40848">MTKEEREWYANPYLRMLVSPMRRDLMSGRVLPRDFLLRFTILNIPGSRASTFSSLMVAPDLIEHRRYKSQAGRVGHYIECNKAVIEMSEQRQYWRKIPSKNAQFNIPYFQARTGHLLRLRVLQELELLAQHLQPRPRAAGESPVMRRLTRAEFNNIKETGVIPFEKAIAVIVVPPVNMNPKTKQRPIPADSSLPPQEDDRPIPEKPLPPLCTLLPTVKDDPLVDVPTTPQYLPPAKVPLYHGLAAFPSRAQRAALHKALNRILSIERTARWREHGRPEGTVEGEEGRKQEDPWARGDKKGSHAYIIFSSADTVLRADTVPLAIALWRLRLWEGDGWDNKSKNTSAGGWKIILPKRLPS</sequence>
<evidence type="ECO:0000313" key="2">
    <source>
        <dbReference type="EMBL" id="GJE84492.1"/>
    </source>
</evidence>
<dbReference type="EMBL" id="BPQB01000001">
    <property type="protein sequence ID" value="GJE84492.1"/>
    <property type="molecule type" value="Genomic_DNA"/>
</dbReference>